<evidence type="ECO:0000256" key="1">
    <source>
        <dbReference type="SAM" id="MobiDB-lite"/>
    </source>
</evidence>
<gene>
    <name evidence="3" type="ORF">ANN_21214</name>
</gene>
<sequence>MSRMVMSSFYLLKNNVTPNINVPQLYHGQLPVKSAKICRPSVKMYIYADDMVLGSTDREELQESIHNLASWANKNGFDINPSKTMQMVFRMGGRQAEEDLRTKFLLPATTQEAALKEERQQKRNEVPNDFYATDAMTDRSWTGPNNKIRSAVTRLAVHGYHHKLCKTSNYHDPPPECVCKLCDKPCARYHFKREREGGERGREGGGGRGREREEERERGGERECSEPLVQCKEKGATFWNSIFIIIIIV</sequence>
<keyword evidence="4" id="KW-1185">Reference proteome</keyword>
<comment type="caution">
    <text evidence="3">The sequence shown here is derived from an EMBL/GenBank/DDBJ whole genome shotgun (WGS) entry which is preliminary data.</text>
</comment>
<proteinExistence type="predicted"/>
<dbReference type="InterPro" id="IPR043502">
    <property type="entry name" value="DNA/RNA_pol_sf"/>
</dbReference>
<dbReference type="PROSITE" id="PS50878">
    <property type="entry name" value="RT_POL"/>
    <property type="match status" value="1"/>
</dbReference>
<dbReference type="Proteomes" id="UP001148838">
    <property type="component" value="Unassembled WGS sequence"/>
</dbReference>
<protein>
    <recommendedName>
        <fullName evidence="2">Reverse transcriptase domain-containing protein</fullName>
    </recommendedName>
</protein>
<organism evidence="3 4">
    <name type="scientific">Periplaneta americana</name>
    <name type="common">American cockroach</name>
    <name type="synonym">Blatta americana</name>
    <dbReference type="NCBI Taxonomy" id="6978"/>
    <lineage>
        <taxon>Eukaryota</taxon>
        <taxon>Metazoa</taxon>
        <taxon>Ecdysozoa</taxon>
        <taxon>Arthropoda</taxon>
        <taxon>Hexapoda</taxon>
        <taxon>Insecta</taxon>
        <taxon>Pterygota</taxon>
        <taxon>Neoptera</taxon>
        <taxon>Polyneoptera</taxon>
        <taxon>Dictyoptera</taxon>
        <taxon>Blattodea</taxon>
        <taxon>Blattoidea</taxon>
        <taxon>Blattidae</taxon>
        <taxon>Blattinae</taxon>
        <taxon>Periplaneta</taxon>
    </lineage>
</organism>
<feature type="region of interest" description="Disordered" evidence="1">
    <location>
        <begin position="195"/>
        <end position="225"/>
    </location>
</feature>
<dbReference type="EMBL" id="JAJSOF020000029">
    <property type="protein sequence ID" value="KAJ4432591.1"/>
    <property type="molecule type" value="Genomic_DNA"/>
</dbReference>
<reference evidence="3 4" key="1">
    <citation type="journal article" date="2022" name="Allergy">
        <title>Genome assembly and annotation of Periplaneta americana reveal a comprehensive cockroach allergen profile.</title>
        <authorList>
            <person name="Wang L."/>
            <person name="Xiong Q."/>
            <person name="Saelim N."/>
            <person name="Wang L."/>
            <person name="Nong W."/>
            <person name="Wan A.T."/>
            <person name="Shi M."/>
            <person name="Liu X."/>
            <person name="Cao Q."/>
            <person name="Hui J.H.L."/>
            <person name="Sookrung N."/>
            <person name="Leung T.F."/>
            <person name="Tungtrongchitr A."/>
            <person name="Tsui S.K.W."/>
        </authorList>
    </citation>
    <scope>NUCLEOTIDE SEQUENCE [LARGE SCALE GENOMIC DNA]</scope>
    <source>
        <strain evidence="3">PWHHKU_190912</strain>
    </source>
</reference>
<evidence type="ECO:0000313" key="3">
    <source>
        <dbReference type="EMBL" id="KAJ4432591.1"/>
    </source>
</evidence>
<accession>A0ABQ8SFW5</accession>
<dbReference type="InterPro" id="IPR000477">
    <property type="entry name" value="RT_dom"/>
</dbReference>
<dbReference type="Pfam" id="PF00078">
    <property type="entry name" value="RVT_1"/>
    <property type="match status" value="1"/>
</dbReference>
<evidence type="ECO:0000313" key="4">
    <source>
        <dbReference type="Proteomes" id="UP001148838"/>
    </source>
</evidence>
<dbReference type="SUPFAM" id="SSF56672">
    <property type="entry name" value="DNA/RNA polymerases"/>
    <property type="match status" value="1"/>
</dbReference>
<evidence type="ECO:0000259" key="2">
    <source>
        <dbReference type="PROSITE" id="PS50878"/>
    </source>
</evidence>
<feature type="domain" description="Reverse transcriptase" evidence="2">
    <location>
        <begin position="1"/>
        <end position="109"/>
    </location>
</feature>
<name>A0ABQ8SFW5_PERAM</name>